<dbReference type="SUPFAM" id="SSF55073">
    <property type="entry name" value="Nucleotide cyclase"/>
    <property type="match status" value="1"/>
</dbReference>
<dbReference type="InterPro" id="IPR050697">
    <property type="entry name" value="Adenylyl/Guanylyl_Cyclase_3/4"/>
</dbReference>
<dbReference type="PROSITE" id="PS50006">
    <property type="entry name" value="FHA_DOMAIN"/>
    <property type="match status" value="1"/>
</dbReference>
<dbReference type="GO" id="GO:0004016">
    <property type="term" value="F:adenylate cyclase activity"/>
    <property type="evidence" value="ECO:0007669"/>
    <property type="project" value="UniProtKB-ARBA"/>
</dbReference>
<dbReference type="PANTHER" id="PTHR43081">
    <property type="entry name" value="ADENYLATE CYCLASE, TERMINAL-DIFFERENTIATION SPECIFIC-RELATED"/>
    <property type="match status" value="1"/>
</dbReference>
<dbReference type="Pfam" id="PF01590">
    <property type="entry name" value="GAF"/>
    <property type="match status" value="1"/>
</dbReference>
<dbReference type="PROSITE" id="PS50125">
    <property type="entry name" value="GUANYLATE_CYCLASE_2"/>
    <property type="match status" value="1"/>
</dbReference>
<dbReference type="SMART" id="SM00065">
    <property type="entry name" value="GAF"/>
    <property type="match status" value="1"/>
</dbReference>
<feature type="domain" description="Guanylate cyclase" evidence="2">
    <location>
        <begin position="350"/>
        <end position="482"/>
    </location>
</feature>
<evidence type="ECO:0000313" key="5">
    <source>
        <dbReference type="Proteomes" id="UP001229955"/>
    </source>
</evidence>
<dbReference type="InterPro" id="IPR029787">
    <property type="entry name" value="Nucleotide_cyclase"/>
</dbReference>
<dbReference type="SUPFAM" id="SSF49879">
    <property type="entry name" value="SMAD/FHA domain"/>
    <property type="match status" value="1"/>
</dbReference>
<dbReference type="InterPro" id="IPR001054">
    <property type="entry name" value="A/G_cyclase"/>
</dbReference>
<evidence type="ECO:0000313" key="3">
    <source>
        <dbReference type="EMBL" id="WKW12790.1"/>
    </source>
</evidence>
<evidence type="ECO:0000259" key="2">
    <source>
        <dbReference type="PROSITE" id="PS50125"/>
    </source>
</evidence>
<dbReference type="Pfam" id="PF00211">
    <property type="entry name" value="Guanylate_cyc"/>
    <property type="match status" value="1"/>
</dbReference>
<feature type="domain" description="FHA" evidence="1">
    <location>
        <begin position="22"/>
        <end position="71"/>
    </location>
</feature>
<dbReference type="CDD" id="cd00060">
    <property type="entry name" value="FHA"/>
    <property type="match status" value="1"/>
</dbReference>
<evidence type="ECO:0000313" key="4">
    <source>
        <dbReference type="EMBL" id="WKW15697.1"/>
    </source>
</evidence>
<dbReference type="SMART" id="SM00044">
    <property type="entry name" value="CYCc"/>
    <property type="match status" value="1"/>
</dbReference>
<dbReference type="InterPro" id="IPR008984">
    <property type="entry name" value="SMAD_FHA_dom_sf"/>
</dbReference>
<dbReference type="Gene3D" id="3.30.450.40">
    <property type="match status" value="1"/>
</dbReference>
<dbReference type="EMBL" id="CP130612">
    <property type="protein sequence ID" value="WKW12790.1"/>
    <property type="molecule type" value="Genomic_DNA"/>
</dbReference>
<dbReference type="PANTHER" id="PTHR43081:SF1">
    <property type="entry name" value="ADENYLATE CYCLASE, TERMINAL-DIFFERENTIATION SPECIFIC"/>
    <property type="match status" value="1"/>
</dbReference>
<dbReference type="Gene3D" id="3.30.70.1230">
    <property type="entry name" value="Nucleotide cyclase"/>
    <property type="match status" value="1"/>
</dbReference>
<protein>
    <submittedName>
        <fullName evidence="3">GAF domain-containing protein</fullName>
    </submittedName>
</protein>
<organism evidence="3">
    <name type="scientific">Pseudogemmatithrix spongiicola</name>
    <dbReference type="NCBI Taxonomy" id="3062599"/>
    <lineage>
        <taxon>Bacteria</taxon>
        <taxon>Pseudomonadati</taxon>
        <taxon>Gemmatimonadota</taxon>
        <taxon>Gemmatimonadia</taxon>
        <taxon>Gemmatimonadales</taxon>
        <taxon>Gemmatimonadaceae</taxon>
        <taxon>Pseudogemmatithrix</taxon>
    </lineage>
</organism>
<dbReference type="KEGG" id="pspc:Strain318_002099"/>
<dbReference type="Proteomes" id="UP001229955">
    <property type="component" value="Chromosome"/>
</dbReference>
<keyword evidence="5" id="KW-1185">Reference proteome</keyword>
<name>A0AA49JVC5_9BACT</name>
<dbReference type="Pfam" id="PF00498">
    <property type="entry name" value="FHA"/>
    <property type="match status" value="1"/>
</dbReference>
<proteinExistence type="predicted"/>
<reference evidence="3" key="1">
    <citation type="submission" date="2023-07" db="EMBL/GenBank/DDBJ databases">
        <authorList>
            <person name="Haufschild T."/>
            <person name="Kallscheuer N."/>
            <person name="Hammer J."/>
            <person name="Kohn T."/>
            <person name="Kabuu M."/>
            <person name="Jogler M."/>
            <person name="Wohfarth N."/>
            <person name="Heuer A."/>
            <person name="Rohde M."/>
            <person name="van Teeseling M.C.F."/>
            <person name="Jogler C."/>
        </authorList>
    </citation>
    <scope>NUCLEOTIDE SEQUENCE</scope>
    <source>
        <strain evidence="3">Strain 138</strain>
        <strain evidence="4">Strain 318</strain>
    </source>
</reference>
<evidence type="ECO:0000259" key="1">
    <source>
        <dbReference type="PROSITE" id="PS50006"/>
    </source>
</evidence>
<dbReference type="InterPro" id="IPR029016">
    <property type="entry name" value="GAF-like_dom_sf"/>
</dbReference>
<dbReference type="GO" id="GO:0006171">
    <property type="term" value="P:cAMP biosynthetic process"/>
    <property type="evidence" value="ECO:0007669"/>
    <property type="project" value="TreeGrafter"/>
</dbReference>
<dbReference type="InterPro" id="IPR003018">
    <property type="entry name" value="GAF"/>
</dbReference>
<gene>
    <name evidence="3" type="ORF">Strain138_002100</name>
    <name evidence="4" type="ORF">Strain318_002099</name>
</gene>
<dbReference type="RefSeq" id="WP_367885666.1">
    <property type="nucleotide sequence ID" value="NZ_CP130612.1"/>
</dbReference>
<dbReference type="AlphaFoldDB" id="A0AA49JVC5"/>
<dbReference type="SMART" id="SM00240">
    <property type="entry name" value="FHA"/>
    <property type="match status" value="1"/>
</dbReference>
<dbReference type="GO" id="GO:0035556">
    <property type="term" value="P:intracellular signal transduction"/>
    <property type="evidence" value="ECO:0007669"/>
    <property type="project" value="InterPro"/>
</dbReference>
<dbReference type="CDD" id="cd07302">
    <property type="entry name" value="CHD"/>
    <property type="match status" value="1"/>
</dbReference>
<dbReference type="InterPro" id="IPR000253">
    <property type="entry name" value="FHA_dom"/>
</dbReference>
<accession>A0AA49JVC5</accession>
<dbReference type="Gene3D" id="2.60.200.20">
    <property type="match status" value="1"/>
</dbReference>
<accession>A0AA49K0U5</accession>
<sequence length="528" mass="56733">MHYRLIGVGNEFKFELIGAGPHNVGRAVTNECAVVDPTVSRKHAELRLTETGIEIADAGSSNGTFVNGVQITNGHAAPGAEITFGKVVFRLEQVVVPKPAAAVPPTAQSKPAAATIVRQIPQTGEFGALKGDSGSINKQLAGEVDPAEKDRRKLAILLEVAKGLTKATDVHGLLVKIAEYAFQTLEADRCAILLTDRDGHLHPQISRDRRGEAASGDVPQSIVTQAVVDKVAILTDDAGGDQRFTGQSIVLQKVRSAMCVPLIGSENRALGVLYVDNFSLKRFGETDLDFLIAFSGIAAVALENGQFAERIKAEMLARSNFERFFTPHLAARIASSPDAVKLGGDKRRVAVLFSDIRGFTALSETMSADSMAKLLTEYFTEMVECVFRHGGTLDKFIGDAVMAQWGAPIGEPDDCDRAMMAAMDMMDELDRLNARWQNEGRPTLRIGIGLNVGEVFAGNIGSDRRLEYTVIGDPVNISSRLCGAAAAGEILISDDFRSALGTPPPLEALPPMELKGKSQALPVFRVRR</sequence>
<dbReference type="EMBL" id="CP130613">
    <property type="protein sequence ID" value="WKW15697.1"/>
    <property type="molecule type" value="Genomic_DNA"/>
</dbReference>
<dbReference type="SUPFAM" id="SSF55781">
    <property type="entry name" value="GAF domain-like"/>
    <property type="match status" value="1"/>
</dbReference>